<sequence length="119" mass="13418">MPLFRVHRDREHVINPRPDRGPCMHAPGQQLSARFARRLAAACLLVPKRHSELFGRQEVFVSVGAAQTSMGTTSQSDRAASGRRAGAARKKKKKPRRPGWRRMFVKRSAVPRGVYLCDQ</sequence>
<accession>A0AAE0XMA7</accession>
<keyword evidence="3" id="KW-1185">Reference proteome</keyword>
<feature type="compositionally biased region" description="Polar residues" evidence="1">
    <location>
        <begin position="67"/>
        <end position="77"/>
    </location>
</feature>
<dbReference type="AlphaFoldDB" id="A0AAE0XMA7"/>
<evidence type="ECO:0000313" key="3">
    <source>
        <dbReference type="Proteomes" id="UP001283361"/>
    </source>
</evidence>
<comment type="caution">
    <text evidence="2">The sequence shown here is derived from an EMBL/GenBank/DDBJ whole genome shotgun (WGS) entry which is preliminary data.</text>
</comment>
<feature type="compositionally biased region" description="Basic residues" evidence="1">
    <location>
        <begin position="86"/>
        <end position="103"/>
    </location>
</feature>
<evidence type="ECO:0000313" key="2">
    <source>
        <dbReference type="EMBL" id="KAK3696256.1"/>
    </source>
</evidence>
<evidence type="ECO:0000256" key="1">
    <source>
        <dbReference type="SAM" id="MobiDB-lite"/>
    </source>
</evidence>
<name>A0AAE0XMA7_9GAST</name>
<feature type="region of interest" description="Disordered" evidence="1">
    <location>
        <begin position="67"/>
        <end position="103"/>
    </location>
</feature>
<reference evidence="2" key="1">
    <citation type="journal article" date="2023" name="G3 (Bethesda)">
        <title>A reference genome for the long-term kleptoplast-retaining sea slug Elysia crispata morphotype clarki.</title>
        <authorList>
            <person name="Eastman K.E."/>
            <person name="Pendleton A.L."/>
            <person name="Shaikh M.A."/>
            <person name="Suttiyut T."/>
            <person name="Ogas R."/>
            <person name="Tomko P."/>
            <person name="Gavelis G."/>
            <person name="Widhalm J.R."/>
            <person name="Wisecaver J.H."/>
        </authorList>
    </citation>
    <scope>NUCLEOTIDE SEQUENCE</scope>
    <source>
        <strain evidence="2">ECLA1</strain>
    </source>
</reference>
<gene>
    <name evidence="2" type="ORF">RRG08_027699</name>
</gene>
<dbReference type="EMBL" id="JAWDGP010008052">
    <property type="protein sequence ID" value="KAK3696256.1"/>
    <property type="molecule type" value="Genomic_DNA"/>
</dbReference>
<dbReference type="Proteomes" id="UP001283361">
    <property type="component" value="Unassembled WGS sequence"/>
</dbReference>
<protein>
    <submittedName>
        <fullName evidence="2">Uncharacterized protein</fullName>
    </submittedName>
</protein>
<organism evidence="2 3">
    <name type="scientific">Elysia crispata</name>
    <name type="common">lettuce slug</name>
    <dbReference type="NCBI Taxonomy" id="231223"/>
    <lineage>
        <taxon>Eukaryota</taxon>
        <taxon>Metazoa</taxon>
        <taxon>Spiralia</taxon>
        <taxon>Lophotrochozoa</taxon>
        <taxon>Mollusca</taxon>
        <taxon>Gastropoda</taxon>
        <taxon>Heterobranchia</taxon>
        <taxon>Euthyneura</taxon>
        <taxon>Panpulmonata</taxon>
        <taxon>Sacoglossa</taxon>
        <taxon>Placobranchoidea</taxon>
        <taxon>Plakobranchidae</taxon>
        <taxon>Elysia</taxon>
    </lineage>
</organism>
<proteinExistence type="predicted"/>